<dbReference type="InParanoid" id="C5LNE4"/>
<name>C5LNE4_PERM5</name>
<dbReference type="GO" id="GO:0000139">
    <property type="term" value="C:Golgi membrane"/>
    <property type="evidence" value="ECO:0007669"/>
    <property type="project" value="InterPro"/>
</dbReference>
<evidence type="ECO:0000256" key="3">
    <source>
        <dbReference type="ARBA" id="ARBA00022989"/>
    </source>
</evidence>
<dbReference type="OMA" id="CFTMARI"/>
<accession>C5LNE4</accession>
<evidence type="ECO:0000256" key="4">
    <source>
        <dbReference type="ARBA" id="ARBA00023136"/>
    </source>
</evidence>
<dbReference type="Pfam" id="PF04142">
    <property type="entry name" value="Nuc_sug_transp"/>
    <property type="match status" value="1"/>
</dbReference>
<dbReference type="EMBL" id="GG683777">
    <property type="protein sequence ID" value="EER01749.1"/>
    <property type="molecule type" value="Genomic_DNA"/>
</dbReference>
<dbReference type="OrthoDB" id="418093at2759"/>
<feature type="transmembrane region" description="Helical" evidence="5">
    <location>
        <begin position="106"/>
        <end position="133"/>
    </location>
</feature>
<keyword evidence="2 5" id="KW-0812">Transmembrane</keyword>
<sequence>MTAIPASPNQTLPRQLQPQHVDGLHNDLERLPPPAANDQLPDLEYAGLYDHQQPLKEPIEQHRKGQFTAVSAGSGGVLLLFLYTFLDANKAVMVYWSYSARSPDERYSAGSMVLAENVLSLVASLSISLVCLGSRQCHSMWSTRYFLRLIPSALSFTMARILGLRALQYIDAGTLKVMSQAVLPTNAILSSLLMGTRYSVIQLQCLLLVFVTTAAFYEIRVFEERQFATISQGLPLFLATLTFTSIGAVYSEKCIKAGGDVPFYYQKAMLSIASCLCVGTLMVIAPVIDGDATRRLSHLFDHWDERTLIALVSWTLSSWTAGIVVKWLSVVIKNIAQCVAILITYFITSIFLLHEYPSFAAVLLACAVLQSSFMYVSTILPRYK</sequence>
<evidence type="ECO:0000256" key="1">
    <source>
        <dbReference type="ARBA" id="ARBA00004141"/>
    </source>
</evidence>
<feature type="transmembrane region" description="Helical" evidence="5">
    <location>
        <begin position="200"/>
        <end position="217"/>
    </location>
</feature>
<dbReference type="PANTHER" id="PTHR10231">
    <property type="entry name" value="NUCLEOTIDE-SUGAR TRANSMEMBRANE TRANSPORTER"/>
    <property type="match status" value="1"/>
</dbReference>
<dbReference type="GO" id="GO:0015165">
    <property type="term" value="F:pyrimidine nucleotide-sugar transmembrane transporter activity"/>
    <property type="evidence" value="ECO:0007669"/>
    <property type="project" value="InterPro"/>
</dbReference>
<feature type="transmembrane region" description="Helical" evidence="5">
    <location>
        <begin position="270"/>
        <end position="288"/>
    </location>
</feature>
<keyword evidence="7" id="KW-1185">Reference proteome</keyword>
<keyword evidence="4 5" id="KW-0472">Membrane</keyword>
<dbReference type="Proteomes" id="UP000007800">
    <property type="component" value="Unassembled WGS sequence"/>
</dbReference>
<evidence type="ECO:0000313" key="6">
    <source>
        <dbReference type="EMBL" id="EER01749.1"/>
    </source>
</evidence>
<gene>
    <name evidence="6" type="ORF">Pmar_PMAR019381</name>
</gene>
<feature type="transmembrane region" description="Helical" evidence="5">
    <location>
        <begin position="229"/>
        <end position="250"/>
    </location>
</feature>
<dbReference type="GeneID" id="9040325"/>
<comment type="subcellular location">
    <subcellularLocation>
        <location evidence="1">Membrane</location>
        <topology evidence="1">Multi-pass membrane protein</topology>
    </subcellularLocation>
</comment>
<dbReference type="AlphaFoldDB" id="C5LNE4"/>
<protein>
    <submittedName>
        <fullName evidence="6">UDP-N-acetylglucosamine transporter, putative</fullName>
    </submittedName>
</protein>
<evidence type="ECO:0000256" key="5">
    <source>
        <dbReference type="SAM" id="Phobius"/>
    </source>
</evidence>
<feature type="transmembrane region" description="Helical" evidence="5">
    <location>
        <begin position="67"/>
        <end position="86"/>
    </location>
</feature>
<proteinExistence type="predicted"/>
<dbReference type="RefSeq" id="XP_002769031.1">
    <property type="nucleotide sequence ID" value="XM_002768985.1"/>
</dbReference>
<feature type="transmembrane region" description="Helical" evidence="5">
    <location>
        <begin position="359"/>
        <end position="380"/>
    </location>
</feature>
<feature type="transmembrane region" description="Helical" evidence="5">
    <location>
        <begin position="335"/>
        <end position="353"/>
    </location>
</feature>
<feature type="transmembrane region" description="Helical" evidence="5">
    <location>
        <begin position="308"/>
        <end position="328"/>
    </location>
</feature>
<evidence type="ECO:0000256" key="2">
    <source>
        <dbReference type="ARBA" id="ARBA00022692"/>
    </source>
</evidence>
<keyword evidence="3 5" id="KW-1133">Transmembrane helix</keyword>
<evidence type="ECO:0000313" key="7">
    <source>
        <dbReference type="Proteomes" id="UP000007800"/>
    </source>
</evidence>
<reference evidence="6 7" key="1">
    <citation type="submission" date="2008-07" db="EMBL/GenBank/DDBJ databases">
        <authorList>
            <person name="El-Sayed N."/>
            <person name="Caler E."/>
            <person name="Inman J."/>
            <person name="Amedeo P."/>
            <person name="Hass B."/>
            <person name="Wortman J."/>
        </authorList>
    </citation>
    <scope>NUCLEOTIDE SEQUENCE [LARGE SCALE GENOMIC DNA]</scope>
    <source>
        <strain evidence="7">ATCC 50983 / TXsc</strain>
    </source>
</reference>
<organism evidence="7">
    <name type="scientific">Perkinsus marinus (strain ATCC 50983 / TXsc)</name>
    <dbReference type="NCBI Taxonomy" id="423536"/>
    <lineage>
        <taxon>Eukaryota</taxon>
        <taxon>Sar</taxon>
        <taxon>Alveolata</taxon>
        <taxon>Perkinsozoa</taxon>
        <taxon>Perkinsea</taxon>
        <taxon>Perkinsida</taxon>
        <taxon>Perkinsidae</taxon>
        <taxon>Perkinsus</taxon>
    </lineage>
</organism>
<dbReference type="InterPro" id="IPR007271">
    <property type="entry name" value="Nuc_sug_transpt"/>
</dbReference>